<evidence type="ECO:0000313" key="6">
    <source>
        <dbReference type="Proteomes" id="UP000799778"/>
    </source>
</evidence>
<dbReference type="GO" id="GO:0003729">
    <property type="term" value="F:mRNA binding"/>
    <property type="evidence" value="ECO:0007669"/>
    <property type="project" value="TreeGrafter"/>
</dbReference>
<dbReference type="SMART" id="SM00715">
    <property type="entry name" value="LA"/>
    <property type="match status" value="1"/>
</dbReference>
<feature type="domain" description="HTH La-type RNA-binding" evidence="4">
    <location>
        <begin position="39"/>
        <end position="129"/>
    </location>
</feature>
<dbReference type="InterPro" id="IPR045180">
    <property type="entry name" value="La_dom_prot"/>
</dbReference>
<evidence type="ECO:0000313" key="5">
    <source>
        <dbReference type="EMBL" id="KAF2010079.1"/>
    </source>
</evidence>
<feature type="region of interest" description="Disordered" evidence="3">
    <location>
        <begin position="588"/>
        <end position="616"/>
    </location>
</feature>
<evidence type="ECO:0000259" key="4">
    <source>
        <dbReference type="PROSITE" id="PS50961"/>
    </source>
</evidence>
<dbReference type="Proteomes" id="UP000799778">
    <property type="component" value="Unassembled WGS sequence"/>
</dbReference>
<dbReference type="PROSITE" id="PS50961">
    <property type="entry name" value="HTH_LA"/>
    <property type="match status" value="1"/>
</dbReference>
<sequence>MTDTPDSMEVENHPPSALEQKAEVEMEKPPMVKTGDGEPEAEHPDAPRVRQQVEYYFSDENLPTDLHLLQCCGGRENLPVSISRIRGFKKMRQFKNKKMVVDALRKSAFLTVTEDGKGIKRKIPLIGKCLLDPDFHSQDSEDDEIAYDPRTKRPIQHPVPLISQAKKGLPPGVSKAMLKPTGFEDGYVEGPLPPAEAEEEEAMYDPGKPFIERIELAIQRFKQKRRMHEIYAKVFAKWMKFGGVDNDPKIFGGLSRQEMKSMNAEEIARATATYVVPWDRTDESKWDVDFLGVAEGFLSSYYPDYFGYDRKSIKTASQVLRSFFQYLLFHRVCPEYQNDLLLARAICDKAEQELPLVDAAGLLLPGEFNQAASTIFGGHHANTYAGNAEWLTEEERESFADCGMRKEQALITFKTAVAIYGTDEQFDLLERSGQDLAHFKTIKSEELNLQIVRKEASTPEFQKYYDQQNKQWKDKLVLHPLGKLICQIVTINRNEQYDLPDGVQVKPSRDAGDVIEFWIEDKVLDGCFEGMKMSAVVNTITGGFVVLDQVQKIMCSFYKWLPNELWMMNKPKALRIIKKGMFELEAQKAKDATDGKEGGAAEDQVEQGGMSDDSEG</sequence>
<feature type="compositionally biased region" description="Basic and acidic residues" evidence="3">
    <location>
        <begin position="588"/>
        <end position="599"/>
    </location>
</feature>
<dbReference type="EMBL" id="ML978077">
    <property type="protein sequence ID" value="KAF2010079.1"/>
    <property type="molecule type" value="Genomic_DNA"/>
</dbReference>
<evidence type="ECO:0000256" key="1">
    <source>
        <dbReference type="ARBA" id="ARBA00022884"/>
    </source>
</evidence>
<name>A0A6A5XAZ4_9PLEO</name>
<dbReference type="OrthoDB" id="435402at2759"/>
<dbReference type="InterPro" id="IPR036390">
    <property type="entry name" value="WH_DNA-bd_sf"/>
</dbReference>
<dbReference type="Gene3D" id="1.10.10.10">
    <property type="entry name" value="Winged helix-like DNA-binding domain superfamily/Winged helix DNA-binding domain"/>
    <property type="match status" value="1"/>
</dbReference>
<gene>
    <name evidence="5" type="ORF">BU24DRAFT_496872</name>
</gene>
<dbReference type="GO" id="GO:0031047">
    <property type="term" value="P:regulatory ncRNA-mediated gene silencing"/>
    <property type="evidence" value="ECO:0007669"/>
    <property type="project" value="InterPro"/>
</dbReference>
<reference evidence="5" key="1">
    <citation type="journal article" date="2020" name="Stud. Mycol.">
        <title>101 Dothideomycetes genomes: a test case for predicting lifestyles and emergence of pathogens.</title>
        <authorList>
            <person name="Haridas S."/>
            <person name="Albert R."/>
            <person name="Binder M."/>
            <person name="Bloem J."/>
            <person name="Labutti K."/>
            <person name="Salamov A."/>
            <person name="Andreopoulos B."/>
            <person name="Baker S."/>
            <person name="Barry K."/>
            <person name="Bills G."/>
            <person name="Bluhm B."/>
            <person name="Cannon C."/>
            <person name="Castanera R."/>
            <person name="Culley D."/>
            <person name="Daum C."/>
            <person name="Ezra D."/>
            <person name="Gonzalez J."/>
            <person name="Henrissat B."/>
            <person name="Kuo A."/>
            <person name="Liang C."/>
            <person name="Lipzen A."/>
            <person name="Lutzoni F."/>
            <person name="Magnuson J."/>
            <person name="Mondo S."/>
            <person name="Nolan M."/>
            <person name="Ohm R."/>
            <person name="Pangilinan J."/>
            <person name="Park H.-J."/>
            <person name="Ramirez L."/>
            <person name="Alfaro M."/>
            <person name="Sun H."/>
            <person name="Tritt A."/>
            <person name="Yoshinaga Y."/>
            <person name="Zwiers L.-H."/>
            <person name="Turgeon B."/>
            <person name="Goodwin S."/>
            <person name="Spatafora J."/>
            <person name="Crous P."/>
            <person name="Grigoriev I."/>
        </authorList>
    </citation>
    <scope>NUCLEOTIDE SEQUENCE</scope>
    <source>
        <strain evidence="5">CBS 175.79</strain>
    </source>
</reference>
<dbReference type="PANTHER" id="PTHR22792">
    <property type="entry name" value="LUPUS LA PROTEIN-RELATED"/>
    <property type="match status" value="1"/>
</dbReference>
<dbReference type="Pfam" id="PF05383">
    <property type="entry name" value="La"/>
    <property type="match status" value="1"/>
</dbReference>
<evidence type="ECO:0000256" key="3">
    <source>
        <dbReference type="SAM" id="MobiDB-lite"/>
    </source>
</evidence>
<dbReference type="GeneID" id="54291616"/>
<dbReference type="RefSeq" id="XP_033378418.1">
    <property type="nucleotide sequence ID" value="XM_033534219.1"/>
</dbReference>
<dbReference type="AlphaFoldDB" id="A0A6A5XAZ4"/>
<feature type="compositionally biased region" description="Basic and acidic residues" evidence="3">
    <location>
        <begin position="20"/>
        <end position="30"/>
    </location>
</feature>
<keyword evidence="1 2" id="KW-0694">RNA-binding</keyword>
<proteinExistence type="predicted"/>
<dbReference type="InterPro" id="IPR036388">
    <property type="entry name" value="WH-like_DNA-bd_sf"/>
</dbReference>
<keyword evidence="6" id="KW-1185">Reference proteome</keyword>
<dbReference type="InterPro" id="IPR018606">
    <property type="entry name" value="Arb1"/>
</dbReference>
<evidence type="ECO:0000256" key="2">
    <source>
        <dbReference type="PROSITE-ProRule" id="PRU00332"/>
    </source>
</evidence>
<feature type="region of interest" description="Disordered" evidence="3">
    <location>
        <begin position="1"/>
        <end position="47"/>
    </location>
</feature>
<accession>A0A6A5XAZ4</accession>
<dbReference type="GO" id="GO:0033167">
    <property type="term" value="C:ARC complex"/>
    <property type="evidence" value="ECO:0007669"/>
    <property type="project" value="InterPro"/>
</dbReference>
<dbReference type="InterPro" id="IPR006630">
    <property type="entry name" value="La_HTH"/>
</dbReference>
<dbReference type="SUPFAM" id="SSF46785">
    <property type="entry name" value="Winged helix' DNA-binding domain"/>
    <property type="match status" value="1"/>
</dbReference>
<dbReference type="Pfam" id="PF09692">
    <property type="entry name" value="Arb1"/>
    <property type="match status" value="1"/>
</dbReference>
<protein>
    <recommendedName>
        <fullName evidence="4">HTH La-type RNA-binding domain-containing protein</fullName>
    </recommendedName>
</protein>
<dbReference type="PANTHER" id="PTHR22792:SF140">
    <property type="entry name" value="ACHILLES, ISOFORM A"/>
    <property type="match status" value="1"/>
</dbReference>
<organism evidence="5 6">
    <name type="scientific">Aaosphaeria arxii CBS 175.79</name>
    <dbReference type="NCBI Taxonomy" id="1450172"/>
    <lineage>
        <taxon>Eukaryota</taxon>
        <taxon>Fungi</taxon>
        <taxon>Dikarya</taxon>
        <taxon>Ascomycota</taxon>
        <taxon>Pezizomycotina</taxon>
        <taxon>Dothideomycetes</taxon>
        <taxon>Pleosporomycetidae</taxon>
        <taxon>Pleosporales</taxon>
        <taxon>Pleosporales incertae sedis</taxon>
        <taxon>Aaosphaeria</taxon>
    </lineage>
</organism>